<reference evidence="3" key="1">
    <citation type="submission" date="2022-11" db="UniProtKB">
        <authorList>
            <consortium name="WormBaseParasite"/>
        </authorList>
    </citation>
    <scope>IDENTIFICATION</scope>
</reference>
<proteinExistence type="predicted"/>
<name>A0A915E939_9BILA</name>
<sequence length="142" mass="15475">MTDIDLIAKVAQSLMQLRLTRPLLVLLKYARRFSEELRAMPNVATYYSRCFEATFDRLDHRSEEHASETLSLVYFLIGCPVEGGSNFARARSMLVAANATCASGLVEIAANSAVSRIPANIPAKRPSASGGGAPFDKKIRPS</sequence>
<dbReference type="Proteomes" id="UP000887574">
    <property type="component" value="Unplaced"/>
</dbReference>
<evidence type="ECO:0000256" key="1">
    <source>
        <dbReference type="SAM" id="MobiDB-lite"/>
    </source>
</evidence>
<dbReference type="AlphaFoldDB" id="A0A915E939"/>
<evidence type="ECO:0000313" key="2">
    <source>
        <dbReference type="Proteomes" id="UP000887574"/>
    </source>
</evidence>
<dbReference type="WBParaSite" id="jg2859">
    <property type="protein sequence ID" value="jg2859"/>
    <property type="gene ID" value="jg2859"/>
</dbReference>
<accession>A0A915E939</accession>
<protein>
    <submittedName>
        <fullName evidence="3">Uncharacterized protein</fullName>
    </submittedName>
</protein>
<organism evidence="2 3">
    <name type="scientific">Ditylenchus dipsaci</name>
    <dbReference type="NCBI Taxonomy" id="166011"/>
    <lineage>
        <taxon>Eukaryota</taxon>
        <taxon>Metazoa</taxon>
        <taxon>Ecdysozoa</taxon>
        <taxon>Nematoda</taxon>
        <taxon>Chromadorea</taxon>
        <taxon>Rhabditida</taxon>
        <taxon>Tylenchina</taxon>
        <taxon>Tylenchomorpha</taxon>
        <taxon>Sphaerularioidea</taxon>
        <taxon>Anguinidae</taxon>
        <taxon>Anguininae</taxon>
        <taxon>Ditylenchus</taxon>
    </lineage>
</organism>
<evidence type="ECO:0000313" key="3">
    <source>
        <dbReference type="WBParaSite" id="jg2859"/>
    </source>
</evidence>
<keyword evidence="2" id="KW-1185">Reference proteome</keyword>
<feature type="region of interest" description="Disordered" evidence="1">
    <location>
        <begin position="123"/>
        <end position="142"/>
    </location>
</feature>